<dbReference type="Proteomes" id="UP000887564">
    <property type="component" value="Unplaced"/>
</dbReference>
<name>A0A914RH86_PAREQ</name>
<protein>
    <submittedName>
        <fullName evidence="3">Cation-transporting ATPase</fullName>
    </submittedName>
</protein>
<keyword evidence="2" id="KW-1185">Reference proteome</keyword>
<evidence type="ECO:0000313" key="2">
    <source>
        <dbReference type="Proteomes" id="UP000887564"/>
    </source>
</evidence>
<evidence type="ECO:0000256" key="1">
    <source>
        <dbReference type="SAM" id="Phobius"/>
    </source>
</evidence>
<keyword evidence="1" id="KW-0472">Membrane</keyword>
<accession>A0A914RH86</accession>
<organism evidence="2 3">
    <name type="scientific">Parascaris equorum</name>
    <name type="common">Equine roundworm</name>
    <dbReference type="NCBI Taxonomy" id="6256"/>
    <lineage>
        <taxon>Eukaryota</taxon>
        <taxon>Metazoa</taxon>
        <taxon>Ecdysozoa</taxon>
        <taxon>Nematoda</taxon>
        <taxon>Chromadorea</taxon>
        <taxon>Rhabditida</taxon>
        <taxon>Spirurina</taxon>
        <taxon>Ascaridomorpha</taxon>
        <taxon>Ascaridoidea</taxon>
        <taxon>Ascarididae</taxon>
        <taxon>Parascaris</taxon>
    </lineage>
</organism>
<keyword evidence="1" id="KW-0812">Transmembrane</keyword>
<sequence length="95" mass="11347">MVYSSELGYDPDEWEECPDEEHRMLFGFFTRMLLSLFAVGSTVFLLWFMEARKQWTDLCLQIVKEEDEEIHVISELPQKLMKETKVVPSFTKFVF</sequence>
<feature type="transmembrane region" description="Helical" evidence="1">
    <location>
        <begin position="28"/>
        <end position="48"/>
    </location>
</feature>
<dbReference type="AlphaFoldDB" id="A0A914RH86"/>
<dbReference type="WBParaSite" id="PEQ_0000109201-mRNA-1">
    <property type="protein sequence ID" value="PEQ_0000109201-mRNA-1"/>
    <property type="gene ID" value="PEQ_0000109201"/>
</dbReference>
<keyword evidence="1" id="KW-1133">Transmembrane helix</keyword>
<reference evidence="3" key="1">
    <citation type="submission" date="2022-11" db="UniProtKB">
        <authorList>
            <consortium name="WormBaseParasite"/>
        </authorList>
    </citation>
    <scope>IDENTIFICATION</scope>
</reference>
<evidence type="ECO:0000313" key="3">
    <source>
        <dbReference type="WBParaSite" id="PEQ_0000109201-mRNA-1"/>
    </source>
</evidence>
<proteinExistence type="predicted"/>